<reference evidence="1 2" key="1">
    <citation type="submission" date="2021-01" db="EMBL/GenBank/DDBJ databases">
        <title>Belnapia mucosa sp. nov. and Belnapia arida sp. nov., isolated from the Tabernas Desert (Almeria, Spain).</title>
        <authorList>
            <person name="Molina-Menor E."/>
            <person name="Vidal-Verdu A."/>
            <person name="Calonge A."/>
            <person name="Satari L."/>
            <person name="Pereto J."/>
            <person name="Porcar M."/>
        </authorList>
    </citation>
    <scope>NUCLEOTIDE SEQUENCE [LARGE SCALE GENOMIC DNA]</scope>
    <source>
        <strain evidence="1 2">T18</strain>
    </source>
</reference>
<gene>
    <name evidence="1" type="ORF">JMJ56_27865</name>
</gene>
<accession>A0ABS1UCC1</accession>
<sequence>MTYDASGGDEPSRSYLRKEEKVRLEFQAASFEIWSGLSRLLAQRWDDEVSFGKLRRTKSGY</sequence>
<dbReference type="EMBL" id="JAETWB010000037">
    <property type="protein sequence ID" value="MBL6081805.1"/>
    <property type="molecule type" value="Genomic_DNA"/>
</dbReference>
<dbReference type="RefSeq" id="WP_202835020.1">
    <property type="nucleotide sequence ID" value="NZ_JAETWB010000037.1"/>
</dbReference>
<name>A0ABS1UCC1_9PROT</name>
<comment type="caution">
    <text evidence="1">The sequence shown here is derived from an EMBL/GenBank/DDBJ whole genome shotgun (WGS) entry which is preliminary data.</text>
</comment>
<evidence type="ECO:0000313" key="2">
    <source>
        <dbReference type="Proteomes" id="UP000660885"/>
    </source>
</evidence>
<evidence type="ECO:0000313" key="1">
    <source>
        <dbReference type="EMBL" id="MBL6081805.1"/>
    </source>
</evidence>
<proteinExistence type="predicted"/>
<protein>
    <submittedName>
        <fullName evidence="1">Uncharacterized protein</fullName>
    </submittedName>
</protein>
<keyword evidence="2" id="KW-1185">Reference proteome</keyword>
<organism evidence="1 2">
    <name type="scientific">Belnapia arida</name>
    <dbReference type="NCBI Taxonomy" id="2804533"/>
    <lineage>
        <taxon>Bacteria</taxon>
        <taxon>Pseudomonadati</taxon>
        <taxon>Pseudomonadota</taxon>
        <taxon>Alphaproteobacteria</taxon>
        <taxon>Acetobacterales</taxon>
        <taxon>Roseomonadaceae</taxon>
        <taxon>Belnapia</taxon>
    </lineage>
</organism>
<dbReference type="Proteomes" id="UP000660885">
    <property type="component" value="Unassembled WGS sequence"/>
</dbReference>